<evidence type="ECO:0000313" key="2">
    <source>
        <dbReference type="Proteomes" id="UP000784294"/>
    </source>
</evidence>
<comment type="caution">
    <text evidence="1">The sequence shown here is derived from an EMBL/GenBank/DDBJ whole genome shotgun (WGS) entry which is preliminary data.</text>
</comment>
<organism evidence="1 2">
    <name type="scientific">Protopolystoma xenopodis</name>
    <dbReference type="NCBI Taxonomy" id="117903"/>
    <lineage>
        <taxon>Eukaryota</taxon>
        <taxon>Metazoa</taxon>
        <taxon>Spiralia</taxon>
        <taxon>Lophotrochozoa</taxon>
        <taxon>Platyhelminthes</taxon>
        <taxon>Monogenea</taxon>
        <taxon>Polyopisthocotylea</taxon>
        <taxon>Polystomatidea</taxon>
        <taxon>Polystomatidae</taxon>
        <taxon>Protopolystoma</taxon>
    </lineage>
</organism>
<proteinExistence type="predicted"/>
<evidence type="ECO:0000313" key="1">
    <source>
        <dbReference type="EMBL" id="VEL21810.1"/>
    </source>
</evidence>
<dbReference type="Pfam" id="PF01016">
    <property type="entry name" value="Ribosomal_L27"/>
    <property type="match status" value="1"/>
</dbReference>
<dbReference type="Proteomes" id="UP000784294">
    <property type="component" value="Unassembled WGS sequence"/>
</dbReference>
<dbReference type="InterPro" id="IPR001684">
    <property type="entry name" value="Ribosomal_bL27"/>
</dbReference>
<name>A0A448WWF0_9PLAT</name>
<gene>
    <name evidence="1" type="ORF">PXEA_LOCUS15250</name>
</gene>
<accession>A0A448WWF0</accession>
<protein>
    <submittedName>
        <fullName evidence="1">Uncharacterized protein</fullName>
    </submittedName>
</protein>
<dbReference type="AlphaFoldDB" id="A0A448WWF0"/>
<dbReference type="EMBL" id="CAAALY010053222">
    <property type="protein sequence ID" value="VEL21810.1"/>
    <property type="molecule type" value="Genomic_DNA"/>
</dbReference>
<reference evidence="1" key="1">
    <citation type="submission" date="2018-11" db="EMBL/GenBank/DDBJ databases">
        <authorList>
            <consortium name="Pathogen Informatics"/>
        </authorList>
    </citation>
    <scope>NUCLEOTIDE SEQUENCE</scope>
</reference>
<keyword evidence="2" id="KW-1185">Reference proteome</keyword>
<dbReference type="OrthoDB" id="1867012at2759"/>
<dbReference type="SUPFAM" id="SSF110324">
    <property type="entry name" value="Ribosomal L27 protein-like"/>
    <property type="match status" value="1"/>
</dbReference>
<sequence>MLILPSRSYVKKKPDYTDHPQRYRPSVLVKTLRGFQFSDGDPIFKGDILVRQLGLEFYPGENVSLNSETWDIVANCNGRFMITTEELSPYPDSPLYATVKSGNVIKKHFVHVIEEDSATPSFIAVREL</sequence>
<dbReference type="Gene3D" id="2.40.50.100">
    <property type="match status" value="1"/>
</dbReference>
<dbReference type="GO" id="GO:0003735">
    <property type="term" value="F:structural constituent of ribosome"/>
    <property type="evidence" value="ECO:0007669"/>
    <property type="project" value="InterPro"/>
</dbReference>
<dbReference type="GO" id="GO:0006412">
    <property type="term" value="P:translation"/>
    <property type="evidence" value="ECO:0007669"/>
    <property type="project" value="InterPro"/>
</dbReference>
<dbReference type="GO" id="GO:0005840">
    <property type="term" value="C:ribosome"/>
    <property type="evidence" value="ECO:0007669"/>
    <property type="project" value="InterPro"/>
</dbReference>